<dbReference type="SUPFAM" id="SSF55961">
    <property type="entry name" value="Bet v1-like"/>
    <property type="match status" value="1"/>
</dbReference>
<dbReference type="InterPro" id="IPR013538">
    <property type="entry name" value="ASHA1/2-like_C"/>
</dbReference>
<organism evidence="3 4">
    <name type="scientific">Nitratireductor pacificus pht-3B</name>
    <dbReference type="NCBI Taxonomy" id="391937"/>
    <lineage>
        <taxon>Bacteria</taxon>
        <taxon>Pseudomonadati</taxon>
        <taxon>Pseudomonadota</taxon>
        <taxon>Alphaproteobacteria</taxon>
        <taxon>Hyphomicrobiales</taxon>
        <taxon>Phyllobacteriaceae</taxon>
        <taxon>Nitratireductor</taxon>
    </lineage>
</organism>
<feature type="domain" description="Activator of Hsp90 ATPase homologue 1/2-like C-terminal" evidence="2">
    <location>
        <begin position="20"/>
        <end position="151"/>
    </location>
</feature>
<dbReference type="PATRIC" id="fig|391937.3.peg.3685"/>
<reference evidence="3 4" key="1">
    <citation type="journal article" date="2012" name="J. Bacteriol.">
        <title>Genome Sequence of Nitratireductor pacificus Type Strain pht-3B.</title>
        <authorList>
            <person name="Lai Q."/>
            <person name="Li G."/>
            <person name="Shao Z."/>
        </authorList>
    </citation>
    <scope>NUCLEOTIDE SEQUENCE [LARGE SCALE GENOMIC DNA]</scope>
    <source>
        <strain evidence="4">pht-3B</strain>
    </source>
</reference>
<comment type="caution">
    <text evidence="3">The sequence shown here is derived from an EMBL/GenBank/DDBJ whole genome shotgun (WGS) entry which is preliminary data.</text>
</comment>
<accession>K2MJQ7</accession>
<name>K2MJQ7_9HYPH</name>
<evidence type="ECO:0000313" key="3">
    <source>
        <dbReference type="EMBL" id="EKF17417.1"/>
    </source>
</evidence>
<keyword evidence="4" id="KW-1185">Reference proteome</keyword>
<dbReference type="EMBL" id="AMRM01000024">
    <property type="protein sequence ID" value="EKF17417.1"/>
    <property type="molecule type" value="Genomic_DNA"/>
</dbReference>
<dbReference type="Pfam" id="PF08327">
    <property type="entry name" value="AHSA1"/>
    <property type="match status" value="1"/>
</dbReference>
<dbReference type="RefSeq" id="WP_008598539.1">
    <property type="nucleotide sequence ID" value="NZ_AMRM01000024.1"/>
</dbReference>
<dbReference type="Gene3D" id="3.30.530.20">
    <property type="match status" value="1"/>
</dbReference>
<dbReference type="OrthoDB" id="9805228at2"/>
<protein>
    <submittedName>
        <fullName evidence="3">Activator of Hsp90 ATPase-like protein</fullName>
    </submittedName>
</protein>
<comment type="similarity">
    <text evidence="1">Belongs to the AHA1 family.</text>
</comment>
<evidence type="ECO:0000256" key="1">
    <source>
        <dbReference type="ARBA" id="ARBA00006817"/>
    </source>
</evidence>
<dbReference type="Proteomes" id="UP000006786">
    <property type="component" value="Unassembled WGS sequence"/>
</dbReference>
<gene>
    <name evidence="3" type="ORF">NA2_17931</name>
</gene>
<proteinExistence type="inferred from homology"/>
<dbReference type="InterPro" id="IPR023393">
    <property type="entry name" value="START-like_dom_sf"/>
</dbReference>
<sequence>MNAETGTVAETELIIERVFDAPRTLVFEAWTQNEHLDRWSCPAGFTLPFSEGEIRTGGWFRTCMRSPDGEDHWLSGEYREVTAPERIVFTHAWHDENDEPDHETLVTVTFRETTDGKTRMVFHQAFFTSKASRDGHEGGWNECFGRLDALLAGSPSVR</sequence>
<evidence type="ECO:0000259" key="2">
    <source>
        <dbReference type="Pfam" id="PF08327"/>
    </source>
</evidence>
<dbReference type="STRING" id="391937.NA2_17931"/>
<dbReference type="AlphaFoldDB" id="K2MJQ7"/>
<dbReference type="eggNOG" id="COG3832">
    <property type="taxonomic scope" value="Bacteria"/>
</dbReference>
<evidence type="ECO:0000313" key="4">
    <source>
        <dbReference type="Proteomes" id="UP000006786"/>
    </source>
</evidence>